<dbReference type="Gene3D" id="3.60.10.10">
    <property type="entry name" value="Endonuclease/exonuclease/phosphatase"/>
    <property type="match status" value="1"/>
</dbReference>
<dbReference type="OrthoDB" id="498125at2759"/>
<keyword evidence="5" id="KW-0464">Manganese</keyword>
<feature type="binding site" evidence="5">
    <location>
        <position position="370"/>
    </location>
    <ligand>
        <name>Mg(2+)</name>
        <dbReference type="ChEBI" id="CHEBI:18420"/>
        <label>1</label>
    </ligand>
</feature>
<dbReference type="InterPro" id="IPR004808">
    <property type="entry name" value="AP_endonuc_1"/>
</dbReference>
<keyword evidence="3" id="KW-0378">Hydrolase</keyword>
<dbReference type="GO" id="GO:0005634">
    <property type="term" value="C:nucleus"/>
    <property type="evidence" value="ECO:0007669"/>
    <property type="project" value="TreeGrafter"/>
</dbReference>
<dbReference type="InterPro" id="IPR036691">
    <property type="entry name" value="Endo/exonu/phosph_ase_sf"/>
</dbReference>
<feature type="binding site" evidence="5">
    <location>
        <position position="369"/>
    </location>
    <ligand>
        <name>Mg(2+)</name>
        <dbReference type="ChEBI" id="CHEBI:18420"/>
        <label>1</label>
    </ligand>
</feature>
<evidence type="ECO:0000256" key="5">
    <source>
        <dbReference type="PIRSR" id="PIRSR604808-2"/>
    </source>
</evidence>
<proteinExistence type="inferred from homology"/>
<comment type="similarity">
    <text evidence="1">Belongs to the DNA repair enzymes AP/ExoA family.</text>
</comment>
<evidence type="ECO:0000256" key="7">
    <source>
        <dbReference type="SAM" id="MobiDB-lite"/>
    </source>
</evidence>
<dbReference type="GO" id="GO:0008311">
    <property type="term" value="F:double-stranded DNA 3'-5' DNA exonuclease activity"/>
    <property type="evidence" value="ECO:0007669"/>
    <property type="project" value="TreeGrafter"/>
</dbReference>
<feature type="compositionally biased region" description="Basic residues" evidence="7">
    <location>
        <begin position="521"/>
        <end position="537"/>
    </location>
</feature>
<feature type="binding site" evidence="5">
    <location>
        <position position="21"/>
    </location>
    <ligand>
        <name>Mg(2+)</name>
        <dbReference type="ChEBI" id="CHEBI:18420"/>
        <label>1</label>
    </ligand>
</feature>
<feature type="binding site" evidence="5">
    <location>
        <position position="260"/>
    </location>
    <ligand>
        <name>Mg(2+)</name>
        <dbReference type="ChEBI" id="CHEBI:18420"/>
        <label>1</label>
    </ligand>
</feature>
<evidence type="ECO:0000313" key="10">
    <source>
        <dbReference type="Proteomes" id="UP000179807"/>
    </source>
</evidence>
<evidence type="ECO:0000256" key="3">
    <source>
        <dbReference type="ARBA" id="ARBA00022801"/>
    </source>
</evidence>
<comment type="cofactor">
    <cofactor evidence="5">
        <name>Mg(2+)</name>
        <dbReference type="ChEBI" id="CHEBI:18420"/>
    </cofactor>
    <cofactor evidence="5">
        <name>Mn(2+)</name>
        <dbReference type="ChEBI" id="CHEBI:29035"/>
    </cofactor>
    <text evidence="5">Probably binds two magnesium or manganese ions per subunit.</text>
</comment>
<keyword evidence="4 5" id="KW-0460">Magnesium</keyword>
<dbReference type="InterPro" id="IPR005135">
    <property type="entry name" value="Endo/exonuclease/phosphatase"/>
</dbReference>
<dbReference type="GO" id="GO:0008081">
    <property type="term" value="F:phosphoric diester hydrolase activity"/>
    <property type="evidence" value="ECO:0007669"/>
    <property type="project" value="TreeGrafter"/>
</dbReference>
<feature type="domain" description="Endonuclease/exonuclease/phosphatase" evidence="8">
    <location>
        <begin position="19"/>
        <end position="370"/>
    </location>
</feature>
<dbReference type="Pfam" id="PF03372">
    <property type="entry name" value="Exo_endo_phos"/>
    <property type="match status" value="1"/>
</dbReference>
<sequence>MADSTEQLAIPSEHVKIISCNVSSIARAWKKGFTDFVKIQSPDILCIQDTNLSGDPNQFVLDGYIGYFCNSIGSVSNNNAPDQFGNNAKGEKFEIGEFDQGEIGEINLSEKVIQSQKYESGTAIYTKINPTKVFHEFEDDSDGRVLIVEYTNFYLVNVNAPPILDLKERIRKHNQEMQLDDLGQLSELSHFNDLNQIDNFSQIANLGYNGEFGGGFNEDYPKDDSDVERNVENEGDSWLKKLEKLVNELNSQKTTILCGDFQVAHKNIDIFNLNDETDLMGGEIKGKSDSSNDNQNGYLTQKRLFGELISDSYVDAFRYFYPDKQQYTYFPEETDHEHGARFDYFLTPKVAIESKIIIDSTIENGDFSDHLPITLLVDREKLIASDNDIPVTFQTNENIYLIHENDKSKINGKNFMVYLYGRKQRGRPRGTNKEAMKIRRSLKDRYSSKFGHYFDPNYYEEDLDGNEYDDEGSDVGNEEEDIELSGRVVTTRGKKGRYFDFNRKKQKKKSTVDEDDYTPVRKTRRRNTQKRLGRPPKKVKEEESARLAAKAEIENRDME</sequence>
<evidence type="ECO:0000256" key="6">
    <source>
        <dbReference type="PIRSR" id="PIRSR604808-3"/>
    </source>
</evidence>
<dbReference type="Proteomes" id="UP000179807">
    <property type="component" value="Unassembled WGS sequence"/>
</dbReference>
<dbReference type="GeneID" id="94843068"/>
<feature type="region of interest" description="Disordered" evidence="7">
    <location>
        <begin position="500"/>
        <end position="559"/>
    </location>
</feature>
<dbReference type="GO" id="GO:0003906">
    <property type="term" value="F:DNA-(apurinic or apyrimidinic site) endonuclease activity"/>
    <property type="evidence" value="ECO:0007669"/>
    <property type="project" value="TreeGrafter"/>
</dbReference>
<feature type="site" description="Interaction with DNA substrate" evidence="6">
    <location>
        <position position="370"/>
    </location>
</feature>
<evidence type="ECO:0000256" key="4">
    <source>
        <dbReference type="ARBA" id="ARBA00022842"/>
    </source>
</evidence>
<dbReference type="VEuPathDB" id="TrichDB:TRFO_32185"/>
<keyword evidence="10" id="KW-1185">Reference proteome</keyword>
<feature type="compositionally biased region" description="Basic and acidic residues" evidence="7">
    <location>
        <begin position="538"/>
        <end position="559"/>
    </location>
</feature>
<dbReference type="RefSeq" id="XP_068354105.1">
    <property type="nucleotide sequence ID" value="XM_068508364.1"/>
</dbReference>
<accession>A0A1J4JPB2</accession>
<dbReference type="GO" id="GO:0006284">
    <property type="term" value="P:base-excision repair"/>
    <property type="evidence" value="ECO:0007669"/>
    <property type="project" value="TreeGrafter"/>
</dbReference>
<protein>
    <recommendedName>
        <fullName evidence="8">Endonuclease/exonuclease/phosphatase domain-containing protein</fullName>
    </recommendedName>
</protein>
<comment type="caution">
    <text evidence="9">The sequence shown here is derived from an EMBL/GenBank/DDBJ whole genome shotgun (WGS) entry which is preliminary data.</text>
</comment>
<evidence type="ECO:0000256" key="1">
    <source>
        <dbReference type="ARBA" id="ARBA00007092"/>
    </source>
</evidence>
<evidence type="ECO:0000256" key="2">
    <source>
        <dbReference type="ARBA" id="ARBA00022723"/>
    </source>
</evidence>
<feature type="site" description="Important for catalytic activity" evidence="6">
    <location>
        <position position="343"/>
    </location>
</feature>
<name>A0A1J4JPB2_9EUKA</name>
<evidence type="ECO:0000313" key="9">
    <source>
        <dbReference type="EMBL" id="OHT00969.1"/>
    </source>
</evidence>
<organism evidence="9 10">
    <name type="scientific">Tritrichomonas foetus</name>
    <dbReference type="NCBI Taxonomy" id="1144522"/>
    <lineage>
        <taxon>Eukaryota</taxon>
        <taxon>Metamonada</taxon>
        <taxon>Parabasalia</taxon>
        <taxon>Tritrichomonadida</taxon>
        <taxon>Tritrichomonadidae</taxon>
        <taxon>Tritrichomonas</taxon>
    </lineage>
</organism>
<dbReference type="EMBL" id="MLAK01000929">
    <property type="protein sequence ID" value="OHT00969.1"/>
    <property type="molecule type" value="Genomic_DNA"/>
</dbReference>
<gene>
    <name evidence="9" type="ORF">TRFO_32185</name>
</gene>
<dbReference type="AlphaFoldDB" id="A0A1J4JPB2"/>
<dbReference type="GO" id="GO:0046872">
    <property type="term" value="F:metal ion binding"/>
    <property type="evidence" value="ECO:0007669"/>
    <property type="project" value="UniProtKB-KW"/>
</dbReference>
<evidence type="ECO:0000259" key="8">
    <source>
        <dbReference type="Pfam" id="PF03372"/>
    </source>
</evidence>
<dbReference type="PANTHER" id="PTHR22748:SF6">
    <property type="entry name" value="DNA-(APURINIC OR APYRIMIDINIC SITE) ENDONUCLEASE"/>
    <property type="match status" value="1"/>
</dbReference>
<keyword evidence="2 5" id="KW-0479">Metal-binding</keyword>
<reference evidence="9" key="1">
    <citation type="submission" date="2016-10" db="EMBL/GenBank/DDBJ databases">
        <authorList>
            <person name="Benchimol M."/>
            <person name="Almeida L.G."/>
            <person name="Vasconcelos A.T."/>
            <person name="Perreira-Neves A."/>
            <person name="Rosa I.A."/>
            <person name="Tasca T."/>
            <person name="Bogo M.R."/>
            <person name="de Souza W."/>
        </authorList>
    </citation>
    <scope>NUCLEOTIDE SEQUENCE [LARGE SCALE GENOMIC DNA]</scope>
    <source>
        <strain evidence="9">K</strain>
    </source>
</reference>
<dbReference type="PANTHER" id="PTHR22748">
    <property type="entry name" value="AP ENDONUCLEASE"/>
    <property type="match status" value="1"/>
</dbReference>
<dbReference type="SUPFAM" id="SSF56219">
    <property type="entry name" value="DNase I-like"/>
    <property type="match status" value="1"/>
</dbReference>